<evidence type="ECO:0000256" key="6">
    <source>
        <dbReference type="ARBA" id="ARBA00022723"/>
    </source>
</evidence>
<evidence type="ECO:0000256" key="11">
    <source>
        <dbReference type="ARBA" id="ARBA00024225"/>
    </source>
</evidence>
<keyword evidence="10 12" id="KW-0472">Membrane</keyword>
<evidence type="ECO:0000256" key="1">
    <source>
        <dbReference type="ARBA" id="ARBA00001970"/>
    </source>
</evidence>
<proteinExistence type="predicted"/>
<keyword evidence="4" id="KW-0349">Heme</keyword>
<dbReference type="PANTHER" id="PTHR15422">
    <property type="entry name" value="OS05G0565100 PROTEIN"/>
    <property type="match status" value="1"/>
</dbReference>
<keyword evidence="7" id="KW-0249">Electron transport</keyword>
<feature type="transmembrane region" description="Helical" evidence="12">
    <location>
        <begin position="99"/>
        <end position="118"/>
    </location>
</feature>
<keyword evidence="6" id="KW-0479">Metal-binding</keyword>
<evidence type="ECO:0000256" key="3">
    <source>
        <dbReference type="ARBA" id="ARBA00022448"/>
    </source>
</evidence>
<evidence type="ECO:0000256" key="12">
    <source>
        <dbReference type="SAM" id="Phobius"/>
    </source>
</evidence>
<accession>A0ABM1MV49</accession>
<gene>
    <name evidence="15" type="primary">LOC108564055</name>
</gene>
<feature type="domain" description="Cytochrome b561" evidence="13">
    <location>
        <begin position="29"/>
        <end position="224"/>
    </location>
</feature>
<dbReference type="PANTHER" id="PTHR15422:SF45">
    <property type="entry name" value="CYTOCHROME B561 DOMAIN-CONTAINING PROTEIN"/>
    <property type="match status" value="1"/>
</dbReference>
<evidence type="ECO:0000259" key="13">
    <source>
        <dbReference type="PROSITE" id="PS50939"/>
    </source>
</evidence>
<dbReference type="Proteomes" id="UP000695000">
    <property type="component" value="Unplaced"/>
</dbReference>
<evidence type="ECO:0000313" key="15">
    <source>
        <dbReference type="RefSeq" id="XP_017778449.1"/>
    </source>
</evidence>
<reference evidence="15" key="1">
    <citation type="submission" date="2025-08" db="UniProtKB">
        <authorList>
            <consortium name="RefSeq"/>
        </authorList>
    </citation>
    <scope>IDENTIFICATION</scope>
    <source>
        <tissue evidence="15">Whole Larva</tissue>
    </source>
</reference>
<name>A0ABM1MV49_NICVS</name>
<dbReference type="SMART" id="SM00665">
    <property type="entry name" value="B561"/>
    <property type="match status" value="1"/>
</dbReference>
<evidence type="ECO:0000256" key="5">
    <source>
        <dbReference type="ARBA" id="ARBA00022692"/>
    </source>
</evidence>
<sequence>MSDLNEMIVDSENGSIQAESKLWDNIMKYINTLAHLSIVGVTIYLIFLCFVKEFEYFTWHPFLYTIGWFLFMTEGVLMISKDNFFNSKLTHLLKVRFHWLLQTAASGCSIAGFVIIVVKKTRHFRSWHGLMGLLSMVFLVPTCLNGILALFNVKLRMYISPTVNKFFHAISGILTVVLGSITMVLSLYTNWFSKMTNKNQEIFVACFVFMTFGLLWSLFRPLVTSFRRLRTF</sequence>
<organism evidence="14 15">
    <name type="scientific">Nicrophorus vespilloides</name>
    <name type="common">Boreal carrion beetle</name>
    <dbReference type="NCBI Taxonomy" id="110193"/>
    <lineage>
        <taxon>Eukaryota</taxon>
        <taxon>Metazoa</taxon>
        <taxon>Ecdysozoa</taxon>
        <taxon>Arthropoda</taxon>
        <taxon>Hexapoda</taxon>
        <taxon>Insecta</taxon>
        <taxon>Pterygota</taxon>
        <taxon>Neoptera</taxon>
        <taxon>Endopterygota</taxon>
        <taxon>Coleoptera</taxon>
        <taxon>Polyphaga</taxon>
        <taxon>Staphyliniformia</taxon>
        <taxon>Silphidae</taxon>
        <taxon>Nicrophorinae</taxon>
        <taxon>Nicrophorus</taxon>
    </lineage>
</organism>
<dbReference type="Gene3D" id="1.20.120.1770">
    <property type="match status" value="1"/>
</dbReference>
<evidence type="ECO:0000256" key="8">
    <source>
        <dbReference type="ARBA" id="ARBA00022989"/>
    </source>
</evidence>
<evidence type="ECO:0000313" key="14">
    <source>
        <dbReference type="Proteomes" id="UP000695000"/>
    </source>
</evidence>
<protein>
    <recommendedName>
        <fullName evidence="11">ascorbate ferrireductase (transmembrane)</fullName>
        <ecNumber evidence="11">7.2.1.3</ecNumber>
    </recommendedName>
</protein>
<evidence type="ECO:0000256" key="2">
    <source>
        <dbReference type="ARBA" id="ARBA00004141"/>
    </source>
</evidence>
<feature type="transmembrane region" description="Helical" evidence="12">
    <location>
        <begin position="202"/>
        <end position="219"/>
    </location>
</feature>
<keyword evidence="5 12" id="KW-0812">Transmembrane</keyword>
<dbReference type="InterPro" id="IPR006593">
    <property type="entry name" value="Cyt_b561/ferric_Rdtase_TM"/>
</dbReference>
<feature type="transmembrane region" description="Helical" evidence="12">
    <location>
        <begin position="166"/>
        <end position="190"/>
    </location>
</feature>
<feature type="transmembrane region" description="Helical" evidence="12">
    <location>
        <begin position="29"/>
        <end position="50"/>
    </location>
</feature>
<comment type="subcellular location">
    <subcellularLocation>
        <location evidence="2">Membrane</location>
        <topology evidence="2">Multi-pass membrane protein</topology>
    </subcellularLocation>
</comment>
<dbReference type="RefSeq" id="XP_017778449.1">
    <property type="nucleotide sequence ID" value="XM_017922960.1"/>
</dbReference>
<keyword evidence="14" id="KW-1185">Reference proteome</keyword>
<feature type="transmembrane region" description="Helical" evidence="12">
    <location>
        <begin position="130"/>
        <end position="151"/>
    </location>
</feature>
<evidence type="ECO:0000256" key="4">
    <source>
        <dbReference type="ARBA" id="ARBA00022617"/>
    </source>
</evidence>
<keyword evidence="8 12" id="KW-1133">Transmembrane helix</keyword>
<dbReference type="PROSITE" id="PS50939">
    <property type="entry name" value="CYTOCHROME_B561"/>
    <property type="match status" value="1"/>
</dbReference>
<keyword evidence="3" id="KW-0813">Transport</keyword>
<evidence type="ECO:0000256" key="10">
    <source>
        <dbReference type="ARBA" id="ARBA00023136"/>
    </source>
</evidence>
<keyword evidence="9" id="KW-0408">Iron</keyword>
<dbReference type="InterPro" id="IPR045150">
    <property type="entry name" value="CYB561D1/2"/>
</dbReference>
<feature type="transmembrane region" description="Helical" evidence="12">
    <location>
        <begin position="62"/>
        <end position="79"/>
    </location>
</feature>
<dbReference type="GeneID" id="108564055"/>
<evidence type="ECO:0000256" key="9">
    <source>
        <dbReference type="ARBA" id="ARBA00023004"/>
    </source>
</evidence>
<evidence type="ECO:0000256" key="7">
    <source>
        <dbReference type="ARBA" id="ARBA00022982"/>
    </source>
</evidence>
<dbReference type="CDD" id="cd08761">
    <property type="entry name" value="Cyt_b561_CYB561D2_like"/>
    <property type="match status" value="1"/>
</dbReference>
<dbReference type="EC" id="7.2.1.3" evidence="11"/>
<comment type="cofactor">
    <cofactor evidence="1">
        <name>heme b</name>
        <dbReference type="ChEBI" id="CHEBI:60344"/>
    </cofactor>
</comment>
<dbReference type="Pfam" id="PF03188">
    <property type="entry name" value="Cytochrom_B561"/>
    <property type="match status" value="1"/>
</dbReference>